<proteinExistence type="inferred from homology"/>
<organism evidence="4 5">
    <name type="scientific">Sedimenticola selenatireducens</name>
    <dbReference type="NCBI Taxonomy" id="191960"/>
    <lineage>
        <taxon>Bacteria</taxon>
        <taxon>Pseudomonadati</taxon>
        <taxon>Pseudomonadota</taxon>
        <taxon>Gammaproteobacteria</taxon>
        <taxon>Chromatiales</taxon>
        <taxon>Sedimenticolaceae</taxon>
        <taxon>Sedimenticola</taxon>
    </lineage>
</organism>
<dbReference type="Gene3D" id="2.60.40.2480">
    <property type="entry name" value="Periplasmic metal-binding protein Tp34-type"/>
    <property type="match status" value="1"/>
</dbReference>
<dbReference type="Pfam" id="PF10634">
    <property type="entry name" value="Iron_transport"/>
    <property type="match status" value="1"/>
</dbReference>
<keyword evidence="2 3" id="KW-0732">Signal</keyword>
<dbReference type="InterPro" id="IPR018470">
    <property type="entry name" value="Metal-bd_Tp34-typ"/>
</dbReference>
<evidence type="ECO:0000256" key="3">
    <source>
        <dbReference type="SAM" id="SignalP"/>
    </source>
</evidence>
<comment type="similarity">
    <text evidence="1">Belongs to the UPF0423 family.</text>
</comment>
<dbReference type="AlphaFoldDB" id="A0A2N6CU15"/>
<dbReference type="EMBL" id="PKUN01000023">
    <property type="protein sequence ID" value="PLX60650.1"/>
    <property type="molecule type" value="Genomic_DNA"/>
</dbReference>
<feature type="signal peptide" evidence="3">
    <location>
        <begin position="1"/>
        <end position="21"/>
    </location>
</feature>
<dbReference type="InterPro" id="IPR038482">
    <property type="entry name" value="Tp34-type_sf"/>
</dbReference>
<protein>
    <recommendedName>
        <fullName evidence="6">Iron transporter</fullName>
    </recommendedName>
</protein>
<gene>
    <name evidence="4" type="ORF">C0630_14475</name>
</gene>
<evidence type="ECO:0000256" key="2">
    <source>
        <dbReference type="ARBA" id="ARBA00022729"/>
    </source>
</evidence>
<dbReference type="RefSeq" id="WP_273440251.1">
    <property type="nucleotide sequence ID" value="NZ_CAXXYC010000004.1"/>
</dbReference>
<evidence type="ECO:0008006" key="6">
    <source>
        <dbReference type="Google" id="ProtNLM"/>
    </source>
</evidence>
<dbReference type="STRING" id="1111735.GCA_000428045_02119"/>
<feature type="chain" id="PRO_5014762881" description="Iron transporter" evidence="3">
    <location>
        <begin position="22"/>
        <end position="174"/>
    </location>
</feature>
<evidence type="ECO:0000256" key="1">
    <source>
        <dbReference type="ARBA" id="ARBA00010013"/>
    </source>
</evidence>
<evidence type="ECO:0000313" key="4">
    <source>
        <dbReference type="EMBL" id="PLX60650.1"/>
    </source>
</evidence>
<accession>A0A2N6CU15</accession>
<reference evidence="4 5" key="1">
    <citation type="submission" date="2017-11" db="EMBL/GenBank/DDBJ databases">
        <title>Genome-resolved metagenomics identifies genetic mobility, metabolic interactions, and unexpected diversity in perchlorate-reducing communities.</title>
        <authorList>
            <person name="Barnum T.P."/>
            <person name="Figueroa I.A."/>
            <person name="Carlstrom C.I."/>
            <person name="Lucas L.N."/>
            <person name="Engelbrektson A.L."/>
            <person name="Coates J.D."/>
        </authorList>
    </citation>
    <scope>NUCLEOTIDE SEQUENCE [LARGE SCALE GENOMIC DNA]</scope>
    <source>
        <strain evidence="4">BM301</strain>
    </source>
</reference>
<dbReference type="PIRSF" id="PIRSF017018">
    <property type="entry name" value="Tp34"/>
    <property type="match status" value="1"/>
</dbReference>
<comment type="caution">
    <text evidence="4">The sequence shown here is derived from an EMBL/GenBank/DDBJ whole genome shotgun (WGS) entry which is preliminary data.</text>
</comment>
<name>A0A2N6CU15_9GAMM</name>
<sequence length="174" mass="19051">MKRNALSLALAGLLGSGMVIAGEQPIGDPVELNGMEVAAVYLQPTMMEPMLPGMDKADIHLEADIHAIKGNQNGFGEGEWIPYLDISYTITQQGGDWSTTGSFMPMVASDGPHYADNIKLNGPGKYHLKYHIKPPAYNGFYRHTDKETGVGAWWAPFDLEWDFAFVGVGKKGDY</sequence>
<dbReference type="Proteomes" id="UP000235015">
    <property type="component" value="Unassembled WGS sequence"/>
</dbReference>
<evidence type="ECO:0000313" key="5">
    <source>
        <dbReference type="Proteomes" id="UP000235015"/>
    </source>
</evidence>